<dbReference type="AlphaFoldDB" id="A0AA47EN90"/>
<reference evidence="3" key="1">
    <citation type="submission" date="2021-11" db="EMBL/GenBank/DDBJ databases">
        <title>Clostridia strains as spoilage organisms.</title>
        <authorList>
            <person name="Wambui J."/>
            <person name="Stevens M.J.A."/>
            <person name="Stephan R."/>
        </authorList>
    </citation>
    <scope>NUCLEOTIDE SEQUENCE</scope>
    <source>
        <strain evidence="3">CF009</strain>
        <plasmid evidence="3">pCF009-c</plasmid>
    </source>
</reference>
<dbReference type="SMART" id="SM01260">
    <property type="entry name" value="LANC_like"/>
    <property type="match status" value="1"/>
</dbReference>
<dbReference type="NCBIfam" id="TIGR03897">
    <property type="entry name" value="lanti_2_LanM"/>
    <property type="match status" value="1"/>
</dbReference>
<keyword evidence="1" id="KW-0479">Metal-binding</keyword>
<evidence type="ECO:0000313" key="4">
    <source>
        <dbReference type="Proteomes" id="UP001164733"/>
    </source>
</evidence>
<dbReference type="InterPro" id="IPR007822">
    <property type="entry name" value="LANC-like"/>
</dbReference>
<dbReference type="InterPro" id="IPR017146">
    <property type="entry name" value="Lanti_2_LanM"/>
</dbReference>
<dbReference type="Pfam" id="PF13575">
    <property type="entry name" value="DUF4135"/>
    <property type="match status" value="1"/>
</dbReference>
<dbReference type="GO" id="GO:0005886">
    <property type="term" value="C:plasma membrane"/>
    <property type="evidence" value="ECO:0007669"/>
    <property type="project" value="TreeGrafter"/>
</dbReference>
<proteinExistence type="predicted"/>
<dbReference type="EMBL" id="CP086242">
    <property type="protein sequence ID" value="WAG63347.1"/>
    <property type="molecule type" value="Genomic_DNA"/>
</dbReference>
<geneLocation type="plasmid" evidence="3 4">
    <name>pCF009-c</name>
</geneLocation>
<feature type="domain" description="Lantibiotic biosynthesis protein dehydration" evidence="2">
    <location>
        <begin position="217"/>
        <end position="590"/>
    </location>
</feature>
<dbReference type="PANTHER" id="PTHR12736">
    <property type="entry name" value="LANC-LIKE PROTEIN"/>
    <property type="match status" value="1"/>
</dbReference>
<keyword evidence="1" id="KW-0862">Zinc</keyword>
<dbReference type="CDD" id="cd04792">
    <property type="entry name" value="LanM-like"/>
    <property type="match status" value="1"/>
</dbReference>
<organism evidence="3 4">
    <name type="scientific">Clostridium estertheticum</name>
    <dbReference type="NCBI Taxonomy" id="238834"/>
    <lineage>
        <taxon>Bacteria</taxon>
        <taxon>Bacillati</taxon>
        <taxon>Bacillota</taxon>
        <taxon>Clostridia</taxon>
        <taxon>Eubacteriales</taxon>
        <taxon>Clostridiaceae</taxon>
        <taxon>Clostridium</taxon>
    </lineage>
</organism>
<protein>
    <submittedName>
        <fullName evidence="3">Type 2 lantipeptide synthetase LanM family protein</fullName>
    </submittedName>
</protein>
<name>A0AA47EN90_9CLOT</name>
<sequence>MNFDKWKLGSFSIERIVNKDIKLSKEELKDSQERVDYQKKFIGIGVDELNNYIKNNGISEEEILNLFSEKDFLLKKSLSINIWVNFIKDLENDTYSDEKLPRFKWSNGGKLKSETEIPFINFLEPFLKVAVGKFRSNINKIHSKYTHTLITEITEKQMIEKLLQELMRLSLRVLVLELNVQRVSETLKGETEAEKLSYYYNIVLNDKDYRKSVLSEYSVMFRIMVTKIDYWICNMSQVVENTLKDREELVKYFNDGKPIGELIKINMGLSDAHNKGKSVIHLVFDSGFNIIYKPRSLRIDDQFQKFLQWFNNSGVKKPLYITKLLDKEHYGWVEYIEYKTCIKESEINSYYWRLGTQLCILYLFRATDFHYENIIACKDQPVLIDLEALFHNVTLYDKEETAYDNVASIIEKSVIRVGILPIRSWGKNGVGGVDISGIGGQKNQTVGIKNPILENIDSTSMCFSYDYGKIIGSNNRPTLNNDEISTIEFKNIISEGFKETYNHLNHSKEELKKEILKFKDIEVRLIVRFTQKYASFLQISTHPDFLRSGLDREMLFNKLWNDTVAFPKLKDVIEFEKQDLLLGDIPYFKSTPNELDIYNNDGKCIKNFFKETSMDIVLNLIDNLSEKDCNLQCEFINTTMTSLDIEDVKNNKITKIKKLSNDEKKTLHDDYLTASVMLGEYLMSRAYYGLNENEEDISWISINVVGEKESEWSIAPISLNLYEGLAGVALYYAYLAKITNREDFLSIAKKSIIPIKRQLKIEKQFYKNSEIGAYSGDSSLIYTLLVLANMWNDKELLNETLDTLKYIERQIEYDENYDLMSGSAGCIIVLIKLYEQTGEKYALDLAIRCGEMLLKKAIDIEGGFGWQPKIASNALAGFSHGAAGISWALYKLGDISGMNKFTQAGHKALVFERSLFSKERGNWADKRAFKGVVNEDLVPLAWCHGAPGILLSRLLIRPYVNLKEERDYIDKEINVALNTTEKFGFGRSHCLCHGDLGNIEILNYASECLNRYELKDLTTNYSRIVVDDILNGKWQCGLPNQKEVPGVMLGISGIGLSLLKLYDPDLVPAITRLEGPELEKDFSDVK</sequence>
<dbReference type="GO" id="GO:0031179">
    <property type="term" value="P:peptide modification"/>
    <property type="evidence" value="ECO:0007669"/>
    <property type="project" value="InterPro"/>
</dbReference>
<feature type="binding site" evidence="1">
    <location>
        <position position="943"/>
    </location>
    <ligand>
        <name>Zn(2+)</name>
        <dbReference type="ChEBI" id="CHEBI:29105"/>
    </ligand>
</feature>
<feature type="binding site" evidence="1">
    <location>
        <position position="992"/>
    </location>
    <ligand>
        <name>Zn(2+)</name>
        <dbReference type="ChEBI" id="CHEBI:29105"/>
    </ligand>
</feature>
<dbReference type="Proteomes" id="UP001164733">
    <property type="component" value="Plasmid pCF009-c"/>
</dbReference>
<evidence type="ECO:0000259" key="2">
    <source>
        <dbReference type="Pfam" id="PF13575"/>
    </source>
</evidence>
<dbReference type="PANTHER" id="PTHR12736:SF7">
    <property type="entry name" value="LANC-LIKE PROTEIN 3"/>
    <property type="match status" value="1"/>
</dbReference>
<evidence type="ECO:0000256" key="1">
    <source>
        <dbReference type="PIRSR" id="PIRSR607822-1"/>
    </source>
</evidence>
<evidence type="ECO:0000313" key="3">
    <source>
        <dbReference type="EMBL" id="WAG63347.1"/>
    </source>
</evidence>
<accession>A0AA47EN90</accession>
<dbReference type="PIRSF" id="PIRSF037228">
    <property type="entry name" value="Lant_mod_RumM"/>
    <property type="match status" value="1"/>
</dbReference>
<dbReference type="InterPro" id="IPR025410">
    <property type="entry name" value="Lant_dehyd"/>
</dbReference>
<gene>
    <name evidence="3" type="ORF">LL038_25420</name>
</gene>
<dbReference type="GO" id="GO:0046872">
    <property type="term" value="F:metal ion binding"/>
    <property type="evidence" value="ECO:0007669"/>
    <property type="project" value="UniProtKB-KW"/>
</dbReference>
<feature type="binding site" evidence="1">
    <location>
        <position position="993"/>
    </location>
    <ligand>
        <name>Zn(2+)</name>
        <dbReference type="ChEBI" id="CHEBI:29105"/>
    </ligand>
</feature>
<keyword evidence="3" id="KW-0614">Plasmid</keyword>
<dbReference type="RefSeq" id="WP_216126981.1">
    <property type="nucleotide sequence ID" value="NZ_CP086242.1"/>
</dbReference>
<dbReference type="Pfam" id="PF05147">
    <property type="entry name" value="LANC_like"/>
    <property type="match status" value="1"/>
</dbReference>